<feature type="compositionally biased region" description="Basic residues" evidence="4">
    <location>
        <begin position="100"/>
        <end position="110"/>
    </location>
</feature>
<dbReference type="Proteomes" id="UP001146120">
    <property type="component" value="Unassembled WGS sequence"/>
</dbReference>
<dbReference type="Gene3D" id="2.120.10.30">
    <property type="entry name" value="TolB, C-terminal domain"/>
    <property type="match status" value="3"/>
</dbReference>
<dbReference type="EMBL" id="DAKRPA010000030">
    <property type="protein sequence ID" value="DBA02488.1"/>
    <property type="molecule type" value="Genomic_DNA"/>
</dbReference>
<evidence type="ECO:0000256" key="2">
    <source>
        <dbReference type="PROSITE-ProRule" id="PRU00504"/>
    </source>
</evidence>
<evidence type="ECO:0000256" key="3">
    <source>
        <dbReference type="SAM" id="Coils"/>
    </source>
</evidence>
<dbReference type="InterPro" id="IPR011042">
    <property type="entry name" value="6-blade_b-propeller_TolB-like"/>
</dbReference>
<dbReference type="InterPro" id="IPR001258">
    <property type="entry name" value="NHL_repeat"/>
</dbReference>
<feature type="coiled-coil region" evidence="3">
    <location>
        <begin position="121"/>
        <end position="148"/>
    </location>
</feature>
<protein>
    <submittedName>
        <fullName evidence="5">Uncharacterized protein</fullName>
    </submittedName>
</protein>
<dbReference type="AlphaFoldDB" id="A0AAV2Z540"/>
<feature type="region of interest" description="Disordered" evidence="4">
    <location>
        <begin position="63"/>
        <end position="110"/>
    </location>
</feature>
<name>A0AAV2Z540_9STRA</name>
<feature type="repeat" description="NHL" evidence="2">
    <location>
        <begin position="627"/>
        <end position="657"/>
    </location>
</feature>
<gene>
    <name evidence="5" type="ORF">N0F65_010960</name>
</gene>
<evidence type="ECO:0000256" key="4">
    <source>
        <dbReference type="SAM" id="MobiDB-lite"/>
    </source>
</evidence>
<keyword evidence="1" id="KW-0677">Repeat</keyword>
<dbReference type="PANTHER" id="PTHR46388:SF2">
    <property type="entry name" value="NHL REPEAT-CONTAINING PROTEIN 2"/>
    <property type="match status" value="1"/>
</dbReference>
<reference evidence="5" key="1">
    <citation type="submission" date="2022-11" db="EMBL/GenBank/DDBJ databases">
        <authorList>
            <person name="Morgan W.R."/>
            <person name="Tartar A."/>
        </authorList>
    </citation>
    <scope>NUCLEOTIDE SEQUENCE</scope>
    <source>
        <strain evidence="5">ARSEF 373</strain>
    </source>
</reference>
<dbReference type="PROSITE" id="PS51125">
    <property type="entry name" value="NHL"/>
    <property type="match status" value="1"/>
</dbReference>
<dbReference type="SUPFAM" id="SSF101898">
    <property type="entry name" value="NHL repeat"/>
    <property type="match status" value="1"/>
</dbReference>
<accession>A0AAV2Z540</accession>
<evidence type="ECO:0000313" key="6">
    <source>
        <dbReference type="Proteomes" id="UP001146120"/>
    </source>
</evidence>
<reference evidence="5" key="2">
    <citation type="journal article" date="2023" name="Microbiol Resour">
        <title>Decontamination and Annotation of the Draft Genome Sequence of the Oomycete Lagenidium giganteum ARSEF 373.</title>
        <authorList>
            <person name="Morgan W.R."/>
            <person name="Tartar A."/>
        </authorList>
    </citation>
    <scope>NUCLEOTIDE SEQUENCE</scope>
    <source>
        <strain evidence="5">ARSEF 373</strain>
    </source>
</reference>
<dbReference type="Pfam" id="PF01436">
    <property type="entry name" value="NHL"/>
    <property type="match status" value="2"/>
</dbReference>
<evidence type="ECO:0000313" key="5">
    <source>
        <dbReference type="EMBL" id="DBA02488.1"/>
    </source>
</evidence>
<proteinExistence type="predicted"/>
<evidence type="ECO:0000256" key="1">
    <source>
        <dbReference type="ARBA" id="ARBA00022737"/>
    </source>
</evidence>
<feature type="compositionally biased region" description="Low complexity" evidence="4">
    <location>
        <begin position="66"/>
        <end position="81"/>
    </location>
</feature>
<keyword evidence="3" id="KW-0175">Coiled coil</keyword>
<dbReference type="PANTHER" id="PTHR46388">
    <property type="entry name" value="NHL REPEAT-CONTAINING PROTEIN 2"/>
    <property type="match status" value="1"/>
</dbReference>
<comment type="caution">
    <text evidence="5">The sequence shown here is derived from an EMBL/GenBank/DDBJ whole genome shotgun (WGS) entry which is preliminary data.</text>
</comment>
<sequence length="1056" mass="116477">MPTPFDDERAQWSDLPVFDEVAPFSFADQPNDGMADVMMMPVPTAHEDVVNFDDLESLLELEDDSTLPSPSTAPSSPQQTSEDGSDDSSTVPDEEMDKLTRRRAQIARSARRFRSRKRSELLGLRQEAEDLTMQLVALRARHKALRKSDRVAEMAERAAAERLRRQQSEARNLALRRTVIMQSTSIEDLCSVFSSAPKFHTEGTLRELVHMYVNLGKHPESRRRDLLAMCSQDKMEMAAELVRRETKALRTGVTPDIQLHTLRVFGQFGSKHVSVYPFDTIDLPRIFHSACRAIRNNGTMWPKFREDAMDAQTLEAPSPEVDYGCIRVNYKSTDDDMTAPQRVAATGAVEDTVLVEARWVYHTRLTDTFGIMTWDFVDQDDLYPLETQTNIKREVVGAMFVSIEKCDDNVERVVVRCVCTKLHTLRLPSQAAHTFSTMTEGKVRGCGSVVYEQIVQDVCRDLGMLLLYAGTDTTKGRDCAKVMARRELIVGTGRRGRSDGDAATNAALNKPYDVCVVPQSHGVLAFTDVHNNAIRLIVPDCEAPALSMRVLTIENTGLLMPKGICASEDARYLFVTDTGHHKIKFAALPVQSALRRVDEASERIETYTFAGSGKKGWKDGPVLDSAFNSPSAVCVCSNGTIAVADTGNHCIRLIQPVSATNDGGVRGKLVVRTIAGGMQSFQQGSQGKPEGMDTKQFERMQRRNSGWRDGLRALFRSPSAIIEGAYGELLVADTMNNCIRGLQMHDNEEGRWFVETVAGQRTAGHRDGDDCVTAQFAQPTGLCVGANGSLFVSDRGNDCIREIGGCHALYSNDRRDCLRYSWVRTIVIGDGPSDEFSRLVGPQGLCYVPNGTVAGVGMQQDALVVCDSGNNIIRLLPEALLSRSEHPAHGSPPLINPLPRTHQLSSSCLSTGNVHLGGLTGHASRTTIWSASFDSDNNNGELDVSPAGRQFISTHVEACGSPSRSASLQASKDCDCQDRQRLLEALEQNAVLQYENEKLRALLNRTLNEVRYSIRVSASFGLTDMLMASRSSLLIMPLQVEKSDGHLGPSRCLRVH</sequence>
<keyword evidence="6" id="KW-1185">Reference proteome</keyword>
<organism evidence="5 6">
    <name type="scientific">Lagenidium giganteum</name>
    <dbReference type="NCBI Taxonomy" id="4803"/>
    <lineage>
        <taxon>Eukaryota</taxon>
        <taxon>Sar</taxon>
        <taxon>Stramenopiles</taxon>
        <taxon>Oomycota</taxon>
        <taxon>Peronosporomycetes</taxon>
        <taxon>Pythiales</taxon>
        <taxon>Pythiaceae</taxon>
    </lineage>
</organism>